<keyword evidence="3 4" id="KW-0408">Iron</keyword>
<keyword evidence="8" id="KW-1185">Reference proteome</keyword>
<sequence length="308" mass="33580">MDFKRKRRPWRLLRLIQALIVLGLILGATALWVARPVPLPDDHFAGLTGDAARGETVFWASGCASCHAEEGAEGDARLILTGGRQFVSDFGTFVAPNISSDPVYGIGGWTVQDLGNAVLRGVAPDGRHYYPAFPYASYARMTPQDLVDLHAFMATLPASNRPNEGHDLAMPFAFRPGIGLWKRFVAHDEGWVVTDALSPQEKRGRYLAEGLAHCGECHTPRTALGGLDRSRWFAGAPNPSGEGRIPNISPALLRWSEEDLVAYFTYGLTPDFDSAGGSMTDVIHNLARLPESDRAAIAAYLQKVRPVQ</sequence>
<accession>A0ABW2UFF3</accession>
<evidence type="ECO:0000256" key="2">
    <source>
        <dbReference type="ARBA" id="ARBA00022723"/>
    </source>
</evidence>
<keyword evidence="5" id="KW-0472">Membrane</keyword>
<protein>
    <submittedName>
        <fullName evidence="7">C-type cytochrome</fullName>
    </submittedName>
</protein>
<dbReference type="InterPro" id="IPR009056">
    <property type="entry name" value="Cyt_c-like_dom"/>
</dbReference>
<dbReference type="Gene3D" id="1.10.760.10">
    <property type="entry name" value="Cytochrome c-like domain"/>
    <property type="match status" value="1"/>
</dbReference>
<evidence type="ECO:0000313" key="8">
    <source>
        <dbReference type="Proteomes" id="UP001596516"/>
    </source>
</evidence>
<keyword evidence="1 4" id="KW-0349">Heme</keyword>
<keyword evidence="2 4" id="KW-0479">Metal-binding</keyword>
<dbReference type="InterPro" id="IPR036909">
    <property type="entry name" value="Cyt_c-like_dom_sf"/>
</dbReference>
<keyword evidence="5" id="KW-1133">Transmembrane helix</keyword>
<feature type="domain" description="Cytochrome c" evidence="6">
    <location>
        <begin position="49"/>
        <end position="157"/>
    </location>
</feature>
<dbReference type="SUPFAM" id="SSF46626">
    <property type="entry name" value="Cytochrome c"/>
    <property type="match status" value="2"/>
</dbReference>
<proteinExistence type="predicted"/>
<dbReference type="PROSITE" id="PS51007">
    <property type="entry name" value="CYTC"/>
    <property type="match status" value="2"/>
</dbReference>
<dbReference type="PANTHER" id="PTHR35008">
    <property type="entry name" value="BLL4482 PROTEIN-RELATED"/>
    <property type="match status" value="1"/>
</dbReference>
<name>A0ABW2UFF3_9RHOB</name>
<evidence type="ECO:0000313" key="7">
    <source>
        <dbReference type="EMBL" id="MFC7703412.1"/>
    </source>
</evidence>
<dbReference type="PANTHER" id="PTHR35008:SF8">
    <property type="entry name" value="ALCOHOL DEHYDROGENASE CYTOCHROME C SUBUNIT"/>
    <property type="match status" value="1"/>
</dbReference>
<organism evidence="7 8">
    <name type="scientific">Plastorhodobacter daqingensis</name>
    <dbReference type="NCBI Taxonomy" id="1387281"/>
    <lineage>
        <taxon>Bacteria</taxon>
        <taxon>Pseudomonadati</taxon>
        <taxon>Pseudomonadota</taxon>
        <taxon>Alphaproteobacteria</taxon>
        <taxon>Rhodobacterales</taxon>
        <taxon>Paracoccaceae</taxon>
        <taxon>Plastorhodobacter</taxon>
    </lineage>
</organism>
<evidence type="ECO:0000256" key="3">
    <source>
        <dbReference type="ARBA" id="ARBA00023004"/>
    </source>
</evidence>
<evidence type="ECO:0000256" key="5">
    <source>
        <dbReference type="SAM" id="Phobius"/>
    </source>
</evidence>
<evidence type="ECO:0000256" key="1">
    <source>
        <dbReference type="ARBA" id="ARBA00022617"/>
    </source>
</evidence>
<evidence type="ECO:0000256" key="4">
    <source>
        <dbReference type="PROSITE-ProRule" id="PRU00433"/>
    </source>
</evidence>
<evidence type="ECO:0000259" key="6">
    <source>
        <dbReference type="PROSITE" id="PS51007"/>
    </source>
</evidence>
<dbReference type="RefSeq" id="WP_377399662.1">
    <property type="nucleotide sequence ID" value="NZ_JBHTFQ010000002.1"/>
</dbReference>
<feature type="domain" description="Cytochrome c" evidence="6">
    <location>
        <begin position="199"/>
        <end position="305"/>
    </location>
</feature>
<keyword evidence="5" id="KW-0812">Transmembrane</keyword>
<dbReference type="EMBL" id="JBHTFQ010000002">
    <property type="protein sequence ID" value="MFC7703412.1"/>
    <property type="molecule type" value="Genomic_DNA"/>
</dbReference>
<dbReference type="Proteomes" id="UP001596516">
    <property type="component" value="Unassembled WGS sequence"/>
</dbReference>
<reference evidence="8" key="1">
    <citation type="journal article" date="2019" name="Int. J. Syst. Evol. Microbiol.">
        <title>The Global Catalogue of Microorganisms (GCM) 10K type strain sequencing project: providing services to taxonomists for standard genome sequencing and annotation.</title>
        <authorList>
            <consortium name="The Broad Institute Genomics Platform"/>
            <consortium name="The Broad Institute Genome Sequencing Center for Infectious Disease"/>
            <person name="Wu L."/>
            <person name="Ma J."/>
        </authorList>
    </citation>
    <scope>NUCLEOTIDE SEQUENCE [LARGE SCALE GENOMIC DNA]</scope>
    <source>
        <strain evidence="8">CGMCC 1.12750</strain>
    </source>
</reference>
<gene>
    <name evidence="7" type="ORF">ACFQXB_04290</name>
</gene>
<feature type="transmembrane region" description="Helical" evidence="5">
    <location>
        <begin position="12"/>
        <end position="34"/>
    </location>
</feature>
<comment type="caution">
    <text evidence="7">The sequence shown here is derived from an EMBL/GenBank/DDBJ whole genome shotgun (WGS) entry which is preliminary data.</text>
</comment>
<dbReference type="InterPro" id="IPR051459">
    <property type="entry name" value="Cytochrome_c-type_DH"/>
</dbReference>
<dbReference type="Pfam" id="PF00034">
    <property type="entry name" value="Cytochrom_C"/>
    <property type="match status" value="1"/>
</dbReference>